<keyword evidence="3" id="KW-0645">Protease</keyword>
<evidence type="ECO:0000256" key="6">
    <source>
        <dbReference type="ARBA" id="ARBA00023049"/>
    </source>
</evidence>
<dbReference type="Gene3D" id="3.40.630.10">
    <property type="entry name" value="Zn peptidases"/>
    <property type="match status" value="1"/>
</dbReference>
<dbReference type="PANTHER" id="PTHR11705:SF143">
    <property type="entry name" value="SLL0236 PROTEIN"/>
    <property type="match status" value="1"/>
</dbReference>
<comment type="caution">
    <text evidence="10">The sequence shown here is derived from an EMBL/GenBank/DDBJ whole genome shotgun (WGS) entry which is preliminary data.</text>
</comment>
<comment type="cofactor">
    <cofactor evidence="1">
        <name>Zn(2+)</name>
        <dbReference type="ChEBI" id="CHEBI:29105"/>
    </cofactor>
</comment>
<keyword evidence="8" id="KW-0732">Signal</keyword>
<evidence type="ECO:0000259" key="9">
    <source>
        <dbReference type="PROSITE" id="PS52035"/>
    </source>
</evidence>
<dbReference type="SUPFAM" id="SSF52317">
    <property type="entry name" value="Class I glutamine amidotransferase-like"/>
    <property type="match status" value="1"/>
</dbReference>
<sequence>MKKILFLVSSFLTFLVAHSQEKLSLSYYLPQHVSYNSEIPTPESFFSWQVGEWHVSHDQLVSYLREVDRISDRMTMEIYARSYEGRPSILLTVTGASNRTNLDKIKSDHLKLSDASQSSSLDVSKMPVVVWIGASVHGNEPSGSNAMLLLTYYLAAAQGPSIDSLLNETVILVDPAFNPDGLQRFSHWANTNKSKTLMTDPSSREFNETWPGGRFNHYWFDLNRDWLYVQHPESKGRATKFQEWKPNILTDHHEMGANSTFFFQPGVQSRVHPLTPKINQELTQKIGTFHAKALDKLGSLYFTEENYDDFYYGKGSTYPDVQGCIGILFEQASSRGHAQETVNGVLSFPFTIRNQFTTMQSTLAAARSLRIDLLNFQRDFYRGVVNESKAASGYIFGNQYDKARNYEMLRILLQQKVEVYPLKNNISAEGKTFTSETSYFIPANQPQYRLVKAMFEKRTTFEDSLFYDISAFSLPLAFNMPYAEAKTASVGEKLTTISFPEGKVVGDKNVYGYVFSWDNYYAPRTVNELLKKGYQIRVATKPFTSVIEGKTQTFDYGTILIPLGLQSQSQEAILADMQAFAKRDGLDITGISTGLTPTGIDFGSSNFAVVTDPKAMLLVGIGVTATDAGEVWHLLDQRYNMPPAIVDLSYSNRVDFEKYNTIILSGGNYNGLTGNALSNLKRWIQNGGTLVAMSEAIPWAVSNGLANVKLKKIPSDSTGNKPYVFLDEYSRAQEIVGSIFQIRLDRSHPLAFGYKEETIPVFKDNTVFMEKAKNPYATPGQYTANPLLSGYISKQNLKQFSNAGSILVNSSGNGKVILFDDNPNFRAFWFGTNKLFMNALFFGRIINNTATVRTEE</sequence>
<evidence type="ECO:0000256" key="8">
    <source>
        <dbReference type="SAM" id="SignalP"/>
    </source>
</evidence>
<dbReference type="CDD" id="cd06238">
    <property type="entry name" value="M14-like"/>
    <property type="match status" value="1"/>
</dbReference>
<dbReference type="RefSeq" id="WP_313978988.1">
    <property type="nucleotide sequence ID" value="NZ_JASJOS010000005.1"/>
</dbReference>
<keyword evidence="6" id="KW-0482">Metalloprotease</keyword>
<dbReference type="InterPro" id="IPR029062">
    <property type="entry name" value="Class_I_gatase-like"/>
</dbReference>
<feature type="chain" id="PRO_5041951401" evidence="8">
    <location>
        <begin position="20"/>
        <end position="856"/>
    </location>
</feature>
<dbReference type="Pfam" id="PF00246">
    <property type="entry name" value="Peptidase_M14"/>
    <property type="match status" value="1"/>
</dbReference>
<dbReference type="GO" id="GO:0008270">
    <property type="term" value="F:zinc ion binding"/>
    <property type="evidence" value="ECO:0007669"/>
    <property type="project" value="InterPro"/>
</dbReference>
<comment type="similarity">
    <text evidence="2 7">Belongs to the peptidase M14 family.</text>
</comment>
<evidence type="ECO:0000256" key="3">
    <source>
        <dbReference type="ARBA" id="ARBA00022670"/>
    </source>
</evidence>
<evidence type="ECO:0000256" key="2">
    <source>
        <dbReference type="ARBA" id="ARBA00005988"/>
    </source>
</evidence>
<dbReference type="GO" id="GO:0004181">
    <property type="term" value="F:metallocarboxypeptidase activity"/>
    <property type="evidence" value="ECO:0007669"/>
    <property type="project" value="InterPro"/>
</dbReference>
<feature type="domain" description="Peptidase M14" evidence="9">
    <location>
        <begin position="53"/>
        <end position="352"/>
    </location>
</feature>
<accession>A0AAE3QQ18</accession>
<dbReference type="PROSITE" id="PS52035">
    <property type="entry name" value="PEPTIDASE_M14"/>
    <property type="match status" value="1"/>
</dbReference>
<name>A0AAE3QQ18_9BACT</name>
<evidence type="ECO:0000256" key="1">
    <source>
        <dbReference type="ARBA" id="ARBA00001947"/>
    </source>
</evidence>
<dbReference type="EMBL" id="JASJOS010000005">
    <property type="protein sequence ID" value="MDJ1481348.1"/>
    <property type="molecule type" value="Genomic_DNA"/>
</dbReference>
<feature type="signal peptide" evidence="8">
    <location>
        <begin position="1"/>
        <end position="19"/>
    </location>
</feature>
<reference evidence="10" key="1">
    <citation type="submission" date="2023-05" db="EMBL/GenBank/DDBJ databases">
        <authorList>
            <person name="Zhang X."/>
        </authorList>
    </citation>
    <scope>NUCLEOTIDE SEQUENCE</scope>
    <source>
        <strain evidence="10">YF14B1</strain>
    </source>
</reference>
<dbReference type="SUPFAM" id="SSF53187">
    <property type="entry name" value="Zn-dependent exopeptidases"/>
    <property type="match status" value="1"/>
</dbReference>
<evidence type="ECO:0000256" key="5">
    <source>
        <dbReference type="ARBA" id="ARBA00022833"/>
    </source>
</evidence>
<dbReference type="SMART" id="SM00631">
    <property type="entry name" value="Zn_pept"/>
    <property type="match status" value="1"/>
</dbReference>
<proteinExistence type="inferred from homology"/>
<dbReference type="GO" id="GO:0006508">
    <property type="term" value="P:proteolysis"/>
    <property type="evidence" value="ECO:0007669"/>
    <property type="project" value="UniProtKB-KW"/>
</dbReference>
<keyword evidence="4" id="KW-0378">Hydrolase</keyword>
<evidence type="ECO:0000313" key="10">
    <source>
        <dbReference type="EMBL" id="MDJ1481348.1"/>
    </source>
</evidence>
<organism evidence="10 11">
    <name type="scientific">Xanthocytophaga flava</name>
    <dbReference type="NCBI Taxonomy" id="3048013"/>
    <lineage>
        <taxon>Bacteria</taxon>
        <taxon>Pseudomonadati</taxon>
        <taxon>Bacteroidota</taxon>
        <taxon>Cytophagia</taxon>
        <taxon>Cytophagales</taxon>
        <taxon>Rhodocytophagaceae</taxon>
        <taxon>Xanthocytophaga</taxon>
    </lineage>
</organism>
<evidence type="ECO:0000256" key="4">
    <source>
        <dbReference type="ARBA" id="ARBA00022801"/>
    </source>
</evidence>
<dbReference type="Proteomes" id="UP001241110">
    <property type="component" value="Unassembled WGS sequence"/>
</dbReference>
<gene>
    <name evidence="10" type="ORF">QNI16_12695</name>
</gene>
<dbReference type="PANTHER" id="PTHR11705">
    <property type="entry name" value="PROTEASE FAMILY M14 CARBOXYPEPTIDASE A,B"/>
    <property type="match status" value="1"/>
</dbReference>
<keyword evidence="5" id="KW-0862">Zinc</keyword>
<evidence type="ECO:0000256" key="7">
    <source>
        <dbReference type="PROSITE-ProRule" id="PRU01379"/>
    </source>
</evidence>
<feature type="active site" description="Proton donor/acceptor" evidence="7">
    <location>
        <position position="330"/>
    </location>
</feature>
<evidence type="ECO:0000313" key="11">
    <source>
        <dbReference type="Proteomes" id="UP001241110"/>
    </source>
</evidence>
<dbReference type="AlphaFoldDB" id="A0AAE3QQ18"/>
<protein>
    <submittedName>
        <fullName evidence="10">M14 family metallopeptidase</fullName>
    </submittedName>
</protein>
<dbReference type="GO" id="GO:0005615">
    <property type="term" value="C:extracellular space"/>
    <property type="evidence" value="ECO:0007669"/>
    <property type="project" value="TreeGrafter"/>
</dbReference>
<dbReference type="InterPro" id="IPR000834">
    <property type="entry name" value="Peptidase_M14"/>
</dbReference>